<reference evidence="1 2" key="1">
    <citation type="submission" date="2014-08" db="EMBL/GenBank/DDBJ databases">
        <authorList>
            <person name="Moulin Lionel"/>
        </authorList>
    </citation>
    <scope>NUCLEOTIDE SEQUENCE [LARGE SCALE GENOMIC DNA]</scope>
</reference>
<organism evidence="1 2">
    <name type="scientific">Mesorhizobium plurifarium</name>
    <dbReference type="NCBI Taxonomy" id="69974"/>
    <lineage>
        <taxon>Bacteria</taxon>
        <taxon>Pseudomonadati</taxon>
        <taxon>Pseudomonadota</taxon>
        <taxon>Alphaproteobacteria</taxon>
        <taxon>Hyphomicrobiales</taxon>
        <taxon>Phyllobacteriaceae</taxon>
        <taxon>Mesorhizobium</taxon>
    </lineage>
</organism>
<evidence type="ECO:0000313" key="1">
    <source>
        <dbReference type="EMBL" id="CDX46159.1"/>
    </source>
</evidence>
<dbReference type="Proteomes" id="UP000046373">
    <property type="component" value="Unassembled WGS sequence"/>
</dbReference>
<accession>A0A090FWN7</accession>
<dbReference type="EMBL" id="CCNB01000045">
    <property type="protein sequence ID" value="CDX46159.1"/>
    <property type="molecule type" value="Genomic_DNA"/>
</dbReference>
<gene>
    <name evidence="1" type="ORF">MPLDJ20_80227</name>
</gene>
<protein>
    <submittedName>
        <fullName evidence="1">Uncharacterized protein</fullName>
    </submittedName>
</protein>
<dbReference type="AlphaFoldDB" id="A0A090FWN7"/>
<proteinExistence type="predicted"/>
<evidence type="ECO:0000313" key="2">
    <source>
        <dbReference type="Proteomes" id="UP000046373"/>
    </source>
</evidence>
<name>A0A090FWN7_MESPL</name>
<sequence>MYLIVRQRGLWGKSFLFCLKPGVDLPIWYLCLILHQTLHVILRYSFPSRLTYVSDCSMLWRMANHSMR</sequence>